<dbReference type="RefSeq" id="WP_174137516.1">
    <property type="nucleotide sequence ID" value="NZ_JABUFE010000004.1"/>
</dbReference>
<dbReference type="InterPro" id="IPR026893">
    <property type="entry name" value="Tyr/Ser_Pase_IphP-type"/>
</dbReference>
<protein>
    <submittedName>
        <fullName evidence="1">Tyrosine-protein phosphatase</fullName>
    </submittedName>
</protein>
<keyword evidence="2" id="KW-1185">Reference proteome</keyword>
<name>A0ABX2ISG6_9RHOB</name>
<dbReference type="Gene3D" id="3.90.190.10">
    <property type="entry name" value="Protein tyrosine phosphatase superfamily"/>
    <property type="match status" value="1"/>
</dbReference>
<evidence type="ECO:0000313" key="1">
    <source>
        <dbReference type="EMBL" id="NSX54956.1"/>
    </source>
</evidence>
<accession>A0ABX2ISG6</accession>
<proteinExistence type="predicted"/>
<gene>
    <name evidence="1" type="ORF">HRQ87_09095</name>
</gene>
<comment type="caution">
    <text evidence="1">The sequence shown here is derived from an EMBL/GenBank/DDBJ whole genome shotgun (WGS) entry which is preliminary data.</text>
</comment>
<dbReference type="InterPro" id="IPR029021">
    <property type="entry name" value="Prot-tyrosine_phosphatase-like"/>
</dbReference>
<dbReference type="Proteomes" id="UP000777935">
    <property type="component" value="Unassembled WGS sequence"/>
</dbReference>
<dbReference type="Pfam" id="PF13350">
    <property type="entry name" value="Y_phosphatase3"/>
    <property type="match status" value="1"/>
</dbReference>
<dbReference type="SUPFAM" id="SSF52799">
    <property type="entry name" value="(Phosphotyrosine protein) phosphatases II"/>
    <property type="match status" value="1"/>
</dbReference>
<evidence type="ECO:0000313" key="2">
    <source>
        <dbReference type="Proteomes" id="UP000777935"/>
    </source>
</evidence>
<sequence length="230" mass="26947">MMFQAVTNKLNKFERKLRRAFGDDISTPLKRAEAIAHYQLMDHAFFRFLWTNFDKVADGVFRSNQPTDWRWKAYKKMGIKAVLNLRGPDNYSPYLFEKETLDDLGILLVDAKIYARKPPKKDELLHLINCLKTMPKPFLLHCKSGADRAGLASALYLLIVEGEPLEVARQQLSWRYLHLKFTKTGIVDHILDVFEEQTKDTGMDFETWVHQHYSRDAMKESFAAEKRAWF</sequence>
<organism evidence="1 2">
    <name type="scientific">Parasulfitobacter algicola</name>
    <dbReference type="NCBI Taxonomy" id="2614809"/>
    <lineage>
        <taxon>Bacteria</taxon>
        <taxon>Pseudomonadati</taxon>
        <taxon>Pseudomonadota</taxon>
        <taxon>Alphaproteobacteria</taxon>
        <taxon>Rhodobacterales</taxon>
        <taxon>Roseobacteraceae</taxon>
        <taxon>Parasulfitobacter</taxon>
    </lineage>
</organism>
<reference evidence="1 2" key="1">
    <citation type="submission" date="2020-06" db="EMBL/GenBank/DDBJ databases">
        <title>Sulfitobacter algicola sp. nov., isolated from green algae.</title>
        <authorList>
            <person name="Wang C."/>
        </authorList>
    </citation>
    <scope>NUCLEOTIDE SEQUENCE [LARGE SCALE GENOMIC DNA]</scope>
    <source>
        <strain evidence="1 2">1151</strain>
    </source>
</reference>
<dbReference type="EMBL" id="JABUFE010000004">
    <property type="protein sequence ID" value="NSX54956.1"/>
    <property type="molecule type" value="Genomic_DNA"/>
</dbReference>